<gene>
    <name evidence="1" type="ORF">NCTC13465_01861</name>
</gene>
<sequence length="110" mass="12441">MPRNNIRFLFSRTMNTLPVDEGLPNCLQHAVFMPPHARVQRLKDEIANAIERPLLPRQDPPFNRLRRCINCACRSVSDAQTKVIYAFSIGLSPHEVAAALNISPKNDSFT</sequence>
<dbReference type="EMBL" id="UAWQ01000014">
    <property type="protein sequence ID" value="SQC43380.1"/>
    <property type="molecule type" value="Genomic_DNA"/>
</dbReference>
<accession>A0A2X3H660</accession>
<name>A0A2X3H660_KLEPN</name>
<reference evidence="1 2" key="1">
    <citation type="submission" date="2018-06" db="EMBL/GenBank/DDBJ databases">
        <authorList>
            <consortium name="Pathogen Informatics"/>
            <person name="Doyle S."/>
        </authorList>
    </citation>
    <scope>NUCLEOTIDE SEQUENCE [LARGE SCALE GENOMIC DNA]</scope>
    <source>
        <strain evidence="1 2">NCTC13465</strain>
    </source>
</reference>
<evidence type="ECO:0000313" key="1">
    <source>
        <dbReference type="EMBL" id="SQC43380.1"/>
    </source>
</evidence>
<evidence type="ECO:0000313" key="2">
    <source>
        <dbReference type="Proteomes" id="UP000251721"/>
    </source>
</evidence>
<proteinExistence type="predicted"/>
<dbReference type="Proteomes" id="UP000251721">
    <property type="component" value="Unassembled WGS sequence"/>
</dbReference>
<organism evidence="1 2">
    <name type="scientific">Klebsiella pneumoniae</name>
    <dbReference type="NCBI Taxonomy" id="573"/>
    <lineage>
        <taxon>Bacteria</taxon>
        <taxon>Pseudomonadati</taxon>
        <taxon>Pseudomonadota</taxon>
        <taxon>Gammaproteobacteria</taxon>
        <taxon>Enterobacterales</taxon>
        <taxon>Enterobacteriaceae</taxon>
        <taxon>Klebsiella/Raoultella group</taxon>
        <taxon>Klebsiella</taxon>
        <taxon>Klebsiella pneumoniae complex</taxon>
    </lineage>
</organism>
<protein>
    <submittedName>
        <fullName evidence="1">2-component transcriptional regulator</fullName>
    </submittedName>
</protein>
<dbReference type="AlphaFoldDB" id="A0A2X3H660"/>